<dbReference type="PRINTS" id="PR00344">
    <property type="entry name" value="BCTRLSENSOR"/>
</dbReference>
<dbReference type="SMART" id="SM00448">
    <property type="entry name" value="REC"/>
    <property type="match status" value="1"/>
</dbReference>
<evidence type="ECO:0000256" key="3">
    <source>
        <dbReference type="ARBA" id="ARBA00022553"/>
    </source>
</evidence>
<dbReference type="FunFam" id="3.30.565.10:FF:000049">
    <property type="entry name" value="Two-component sensor histidine kinase"/>
    <property type="match status" value="1"/>
</dbReference>
<dbReference type="GO" id="GO:0000155">
    <property type="term" value="F:phosphorelay sensor kinase activity"/>
    <property type="evidence" value="ECO:0007669"/>
    <property type="project" value="InterPro"/>
</dbReference>
<organism evidence="9 10">
    <name type="scientific">Manganibacter manganicus</name>
    <dbReference type="NCBI Taxonomy" id="1873176"/>
    <lineage>
        <taxon>Bacteria</taxon>
        <taxon>Pseudomonadati</taxon>
        <taxon>Pseudomonadota</taxon>
        <taxon>Alphaproteobacteria</taxon>
        <taxon>Hyphomicrobiales</taxon>
        <taxon>Phyllobacteriaceae</taxon>
        <taxon>Manganibacter</taxon>
    </lineage>
</organism>
<evidence type="ECO:0000313" key="10">
    <source>
        <dbReference type="Proteomes" id="UP000191905"/>
    </source>
</evidence>
<comment type="catalytic activity">
    <reaction evidence="1">
        <text>ATP + protein L-histidine = ADP + protein N-phospho-L-histidine.</text>
        <dbReference type="EC" id="2.7.13.3"/>
    </reaction>
</comment>
<dbReference type="InterPro" id="IPR003594">
    <property type="entry name" value="HATPase_dom"/>
</dbReference>
<evidence type="ECO:0000256" key="1">
    <source>
        <dbReference type="ARBA" id="ARBA00000085"/>
    </source>
</evidence>
<feature type="domain" description="Histidine kinase" evidence="7">
    <location>
        <begin position="88"/>
        <end position="303"/>
    </location>
</feature>
<dbReference type="PROSITE" id="PS50110">
    <property type="entry name" value="RESPONSE_REGULATORY"/>
    <property type="match status" value="1"/>
</dbReference>
<dbReference type="AlphaFoldDB" id="A0A1V8RWP3"/>
<evidence type="ECO:0000256" key="4">
    <source>
        <dbReference type="ARBA" id="ARBA00022679"/>
    </source>
</evidence>
<dbReference type="InterPro" id="IPR036890">
    <property type="entry name" value="HATPase_C_sf"/>
</dbReference>
<dbReference type="SMART" id="SM00387">
    <property type="entry name" value="HATPase_c"/>
    <property type="match status" value="1"/>
</dbReference>
<keyword evidence="3 6" id="KW-0597">Phosphoprotein</keyword>
<dbReference type="FunFam" id="1.10.287.130:FF:000063">
    <property type="entry name" value="Hybrid sensor histidine kinase/response regulator"/>
    <property type="match status" value="1"/>
</dbReference>
<dbReference type="OrthoDB" id="9764438at2"/>
<dbReference type="InterPro" id="IPR036097">
    <property type="entry name" value="HisK_dim/P_sf"/>
</dbReference>
<evidence type="ECO:0000256" key="2">
    <source>
        <dbReference type="ARBA" id="ARBA00012438"/>
    </source>
</evidence>
<dbReference type="InterPro" id="IPR001789">
    <property type="entry name" value="Sig_transdc_resp-reg_receiver"/>
</dbReference>
<evidence type="ECO:0000259" key="8">
    <source>
        <dbReference type="PROSITE" id="PS50110"/>
    </source>
</evidence>
<feature type="modified residue" description="4-aspartylphosphate" evidence="6">
    <location>
        <position position="379"/>
    </location>
</feature>
<protein>
    <recommendedName>
        <fullName evidence="2">histidine kinase</fullName>
        <ecNumber evidence="2">2.7.13.3</ecNumber>
    </recommendedName>
</protein>
<dbReference type="InterPro" id="IPR005467">
    <property type="entry name" value="His_kinase_dom"/>
</dbReference>
<dbReference type="NCBIfam" id="NF041832">
    <property type="entry name" value="near_NosP_CTERM"/>
    <property type="match status" value="1"/>
</dbReference>
<keyword evidence="5 9" id="KW-0418">Kinase</keyword>
<dbReference type="STRING" id="1873176.BFN67_01875"/>
<dbReference type="Proteomes" id="UP000191905">
    <property type="component" value="Unassembled WGS sequence"/>
</dbReference>
<dbReference type="Gene3D" id="3.40.50.2300">
    <property type="match status" value="1"/>
</dbReference>
<dbReference type="Gene3D" id="3.30.565.10">
    <property type="entry name" value="Histidine kinase-like ATPase, C-terminal domain"/>
    <property type="match status" value="1"/>
</dbReference>
<evidence type="ECO:0000313" key="9">
    <source>
        <dbReference type="EMBL" id="OQM77608.1"/>
    </source>
</evidence>
<dbReference type="GO" id="GO:0009927">
    <property type="term" value="F:histidine phosphotransfer kinase activity"/>
    <property type="evidence" value="ECO:0007669"/>
    <property type="project" value="TreeGrafter"/>
</dbReference>
<keyword evidence="10" id="KW-1185">Reference proteome</keyword>
<dbReference type="PANTHER" id="PTHR43047:SF9">
    <property type="entry name" value="HISTIDINE KINASE"/>
    <property type="match status" value="1"/>
</dbReference>
<sequence>MPLREIDDIERLKKINAALISRVERSMEQQGNAFSLFQTAISLEQRVRTRTEELHSTLRRLEQSNLDLISAKESAEQANLSKTRFLAAASHDVLQPLNAAHLSVSALAEIQTSEEGRKLVRQVERSLETMGDLLHTLLDISKLDAGVTRPDICDVHLETLFSSLRSDFEPVAAMKNLKLKFRPVNAMVRSDRTLLRRILQNILSNALRYTRSGGVLVGTRNRGETMRIDVADTGCGIPDDQREAVFEEFHRGPRVADAELAGGGLGLGLAIVRRMADTLDHPVTFSSTVGRGTIFHIDVPVAATVTAHSMSALPDMQRPRGYGLFGTRVLLVENDPDVLQAMASLLERWRCTVRAASSTSEALDTLGDTAWTPDIVIADQHLDGGDLGSATIDEVRAYLGRPVPALIVTADPSETVIQAARAAGIDLMLKPLKPAQLRALLAHLLA</sequence>
<dbReference type="Pfam" id="PF02518">
    <property type="entry name" value="HATPase_c"/>
    <property type="match status" value="1"/>
</dbReference>
<dbReference type="Pfam" id="PF00072">
    <property type="entry name" value="Response_reg"/>
    <property type="match status" value="1"/>
</dbReference>
<dbReference type="SUPFAM" id="SSF47384">
    <property type="entry name" value="Homodimeric domain of signal transducing histidine kinase"/>
    <property type="match status" value="1"/>
</dbReference>
<dbReference type="PANTHER" id="PTHR43047">
    <property type="entry name" value="TWO-COMPONENT HISTIDINE PROTEIN KINASE"/>
    <property type="match status" value="1"/>
</dbReference>
<gene>
    <name evidence="9" type="ORF">BFN67_01875</name>
</gene>
<dbReference type="InterPro" id="IPR011006">
    <property type="entry name" value="CheY-like_superfamily"/>
</dbReference>
<accession>A0A1V8RWP3</accession>
<dbReference type="Pfam" id="PF00512">
    <property type="entry name" value="HisKA"/>
    <property type="match status" value="1"/>
</dbReference>
<keyword evidence="4" id="KW-0808">Transferase</keyword>
<dbReference type="Gene3D" id="1.10.287.130">
    <property type="match status" value="1"/>
</dbReference>
<evidence type="ECO:0000256" key="5">
    <source>
        <dbReference type="ARBA" id="ARBA00022777"/>
    </source>
</evidence>
<proteinExistence type="predicted"/>
<name>A0A1V8RWP3_9HYPH</name>
<dbReference type="SUPFAM" id="SSF55874">
    <property type="entry name" value="ATPase domain of HSP90 chaperone/DNA topoisomerase II/histidine kinase"/>
    <property type="match status" value="1"/>
</dbReference>
<dbReference type="CDD" id="cd00082">
    <property type="entry name" value="HisKA"/>
    <property type="match status" value="1"/>
</dbReference>
<dbReference type="EC" id="2.7.13.3" evidence="2"/>
<dbReference type="RefSeq" id="WP_080917871.1">
    <property type="nucleotide sequence ID" value="NZ_MDET01000001.1"/>
</dbReference>
<dbReference type="SMART" id="SM00388">
    <property type="entry name" value="HisKA"/>
    <property type="match status" value="1"/>
</dbReference>
<dbReference type="InterPro" id="IPR003661">
    <property type="entry name" value="HisK_dim/P_dom"/>
</dbReference>
<feature type="domain" description="Response regulatory" evidence="8">
    <location>
        <begin position="328"/>
        <end position="445"/>
    </location>
</feature>
<dbReference type="CDD" id="cd00156">
    <property type="entry name" value="REC"/>
    <property type="match status" value="1"/>
</dbReference>
<dbReference type="GO" id="GO:0005886">
    <property type="term" value="C:plasma membrane"/>
    <property type="evidence" value="ECO:0007669"/>
    <property type="project" value="TreeGrafter"/>
</dbReference>
<evidence type="ECO:0000256" key="6">
    <source>
        <dbReference type="PROSITE-ProRule" id="PRU00169"/>
    </source>
</evidence>
<dbReference type="InterPro" id="IPR004358">
    <property type="entry name" value="Sig_transdc_His_kin-like_C"/>
</dbReference>
<dbReference type="EMBL" id="MDET01000001">
    <property type="protein sequence ID" value="OQM77608.1"/>
    <property type="molecule type" value="Genomic_DNA"/>
</dbReference>
<evidence type="ECO:0000259" key="7">
    <source>
        <dbReference type="PROSITE" id="PS50109"/>
    </source>
</evidence>
<comment type="caution">
    <text evidence="9">The sequence shown here is derived from an EMBL/GenBank/DDBJ whole genome shotgun (WGS) entry which is preliminary data.</text>
</comment>
<dbReference type="PROSITE" id="PS50109">
    <property type="entry name" value="HIS_KIN"/>
    <property type="match status" value="1"/>
</dbReference>
<dbReference type="SUPFAM" id="SSF52172">
    <property type="entry name" value="CheY-like"/>
    <property type="match status" value="1"/>
</dbReference>
<reference evidence="9 10" key="1">
    <citation type="journal article" date="2016" name="Int. J. Syst. Evol. Microbiol.">
        <title>Pseudaminobacter manganicus sp. nov., isolated from sludge of a manganese mine.</title>
        <authorList>
            <person name="Li J."/>
            <person name="Huang J."/>
            <person name="Liao S."/>
            <person name="Wang G."/>
        </authorList>
    </citation>
    <scope>NUCLEOTIDE SEQUENCE [LARGE SCALE GENOMIC DNA]</scope>
    <source>
        <strain evidence="9 10">JH-7</strain>
    </source>
</reference>